<dbReference type="PANTHER" id="PTHR15321:SF3">
    <property type="entry name" value="TP53-BINDING PROTEIN 1"/>
    <property type="match status" value="1"/>
</dbReference>
<dbReference type="Gene3D" id="2.30.30.140">
    <property type="match status" value="1"/>
</dbReference>
<keyword evidence="4" id="KW-0488">Methylation</keyword>
<dbReference type="InterPro" id="IPR001357">
    <property type="entry name" value="BRCT_dom"/>
</dbReference>
<feature type="compositionally biased region" description="Polar residues" evidence="19">
    <location>
        <begin position="475"/>
        <end position="488"/>
    </location>
</feature>
<evidence type="ECO:0000256" key="17">
    <source>
        <dbReference type="ARBA" id="ARBA00023328"/>
    </source>
</evidence>
<organism evidence="21 22">
    <name type="scientific">Astyanax mexicanus</name>
    <name type="common">Blind cave fish</name>
    <name type="synonym">Astyanax fasciatus mexicanus</name>
    <dbReference type="NCBI Taxonomy" id="7994"/>
    <lineage>
        <taxon>Eukaryota</taxon>
        <taxon>Metazoa</taxon>
        <taxon>Chordata</taxon>
        <taxon>Craniata</taxon>
        <taxon>Vertebrata</taxon>
        <taxon>Euteleostomi</taxon>
        <taxon>Actinopterygii</taxon>
        <taxon>Neopterygii</taxon>
        <taxon>Teleostei</taxon>
        <taxon>Ostariophysi</taxon>
        <taxon>Characiformes</taxon>
        <taxon>Characoidei</taxon>
        <taxon>Acestrorhamphidae</taxon>
        <taxon>Acestrorhamphinae</taxon>
        <taxon>Astyanax</taxon>
    </lineage>
</organism>
<evidence type="ECO:0000256" key="13">
    <source>
        <dbReference type="ARBA" id="ARBA00023159"/>
    </source>
</evidence>
<protein>
    <recommendedName>
        <fullName evidence="18">TP53-binding protein 1</fullName>
    </recommendedName>
</protein>
<feature type="compositionally biased region" description="Polar residues" evidence="19">
    <location>
        <begin position="350"/>
        <end position="371"/>
    </location>
</feature>
<keyword evidence="17" id="KW-0137">Centromere</keyword>
<feature type="compositionally biased region" description="Polar residues" evidence="19">
    <location>
        <begin position="633"/>
        <end position="652"/>
    </location>
</feature>
<feature type="compositionally biased region" description="Polar residues" evidence="19">
    <location>
        <begin position="606"/>
        <end position="626"/>
    </location>
</feature>
<comment type="subcellular location">
    <subcellularLocation>
        <location evidence="2">Chromosome</location>
        <location evidence="2">Centromere</location>
        <location evidence="2">Kinetochore</location>
    </subcellularLocation>
    <subcellularLocation>
        <location evidence="1">Nucleus</location>
    </subcellularLocation>
</comment>
<feature type="region of interest" description="Disordered" evidence="19">
    <location>
        <begin position="1196"/>
        <end position="1269"/>
    </location>
</feature>
<feature type="region of interest" description="Disordered" evidence="19">
    <location>
        <begin position="55"/>
        <end position="81"/>
    </location>
</feature>
<feature type="compositionally biased region" description="Basic and acidic residues" evidence="19">
    <location>
        <begin position="253"/>
        <end position="262"/>
    </location>
</feature>
<dbReference type="GO" id="GO:0045944">
    <property type="term" value="P:positive regulation of transcription by RNA polymerase II"/>
    <property type="evidence" value="ECO:0007669"/>
    <property type="project" value="TreeGrafter"/>
</dbReference>
<dbReference type="InterPro" id="IPR014722">
    <property type="entry name" value="Rib_uL2_dom2"/>
</dbReference>
<feature type="compositionally biased region" description="Basic and acidic residues" evidence="19">
    <location>
        <begin position="566"/>
        <end position="579"/>
    </location>
</feature>
<dbReference type="GO" id="GO:0035861">
    <property type="term" value="C:site of double-strand break"/>
    <property type="evidence" value="ECO:0007669"/>
    <property type="project" value="UniProtKB-ARBA"/>
</dbReference>
<dbReference type="GO" id="GO:0045830">
    <property type="term" value="P:positive regulation of isotype switching"/>
    <property type="evidence" value="ECO:0007669"/>
    <property type="project" value="UniProtKB-ARBA"/>
</dbReference>
<feature type="domain" description="BRCT" evidence="20">
    <location>
        <begin position="1282"/>
        <end position="1398"/>
    </location>
</feature>
<feature type="region of interest" description="Disordered" evidence="19">
    <location>
        <begin position="252"/>
        <end position="283"/>
    </location>
</feature>
<name>A0A8B9JFZ5_ASTMX</name>
<evidence type="ECO:0000256" key="3">
    <source>
        <dbReference type="ARBA" id="ARBA00022454"/>
    </source>
</evidence>
<feature type="compositionally biased region" description="Low complexity" evidence="19">
    <location>
        <begin position="1034"/>
        <end position="1051"/>
    </location>
</feature>
<evidence type="ECO:0000313" key="21">
    <source>
        <dbReference type="Ensembl" id="ENSAMXP00005021008.1"/>
    </source>
</evidence>
<dbReference type="Ensembl" id="ENSAMXT00005023215.1">
    <property type="protein sequence ID" value="ENSAMXP00005021008.1"/>
    <property type="gene ID" value="ENSAMXG00005010894.1"/>
</dbReference>
<dbReference type="SUPFAM" id="SSF63748">
    <property type="entry name" value="Tudor/PWWP/MBT"/>
    <property type="match status" value="2"/>
</dbReference>
<dbReference type="PANTHER" id="PTHR15321">
    <property type="entry name" value="TUMOR SUPPRESSOR P53-BINDING PROTEIN 1"/>
    <property type="match status" value="1"/>
</dbReference>
<feature type="compositionally biased region" description="Polar residues" evidence="19">
    <location>
        <begin position="820"/>
        <end position="829"/>
    </location>
</feature>
<evidence type="ECO:0000256" key="12">
    <source>
        <dbReference type="ARBA" id="ARBA00023125"/>
    </source>
</evidence>
<dbReference type="InterPro" id="IPR047252">
    <property type="entry name" value="TP53BP1-like"/>
</dbReference>
<dbReference type="InterPro" id="IPR036420">
    <property type="entry name" value="BRCT_dom_sf"/>
</dbReference>
<dbReference type="GO" id="GO:0042393">
    <property type="term" value="F:histone binding"/>
    <property type="evidence" value="ECO:0007669"/>
    <property type="project" value="TreeGrafter"/>
</dbReference>
<dbReference type="GO" id="GO:0000077">
    <property type="term" value="P:DNA damage checkpoint signaling"/>
    <property type="evidence" value="ECO:0007669"/>
    <property type="project" value="TreeGrafter"/>
</dbReference>
<feature type="compositionally biased region" description="Polar residues" evidence="19">
    <location>
        <begin position="837"/>
        <end position="873"/>
    </location>
</feature>
<dbReference type="FunFam" id="2.30.30.140:FF:000021">
    <property type="entry name" value="Tumor suppressor p53-binding protein 1"/>
    <property type="match status" value="1"/>
</dbReference>
<reference evidence="21" key="1">
    <citation type="submission" date="2025-08" db="UniProtKB">
        <authorList>
            <consortium name="Ensembl"/>
        </authorList>
    </citation>
    <scope>IDENTIFICATION</scope>
</reference>
<dbReference type="GO" id="GO:0016604">
    <property type="term" value="C:nuclear body"/>
    <property type="evidence" value="ECO:0007669"/>
    <property type="project" value="UniProtKB-ARBA"/>
</dbReference>
<dbReference type="GO" id="GO:0000776">
    <property type="term" value="C:kinetochore"/>
    <property type="evidence" value="ECO:0007669"/>
    <property type="project" value="UniProtKB-KW"/>
</dbReference>
<keyword evidence="8" id="KW-0227">DNA damage</keyword>
<keyword evidence="3" id="KW-0158">Chromosome</keyword>
<evidence type="ECO:0000256" key="18">
    <source>
        <dbReference type="ARBA" id="ARBA00073180"/>
    </source>
</evidence>
<evidence type="ECO:0000256" key="16">
    <source>
        <dbReference type="ARBA" id="ARBA00023242"/>
    </source>
</evidence>
<evidence type="ECO:0000313" key="22">
    <source>
        <dbReference type="Proteomes" id="UP000694621"/>
    </source>
</evidence>
<dbReference type="FunFam" id="2.30.30.30:FF:000019">
    <property type="entry name" value="Tumor suppressor p53-binding protein 1"/>
    <property type="match status" value="1"/>
</dbReference>
<keyword evidence="12" id="KW-0238">DNA-binding</keyword>
<feature type="compositionally biased region" description="Low complexity" evidence="19">
    <location>
        <begin position="959"/>
        <end position="978"/>
    </location>
</feature>
<feature type="compositionally biased region" description="Basic and acidic residues" evidence="19">
    <location>
        <begin position="489"/>
        <end position="498"/>
    </location>
</feature>
<dbReference type="InterPro" id="IPR015125">
    <property type="entry name" value="53-BP1_Tudor"/>
</dbReference>
<evidence type="ECO:0000256" key="7">
    <source>
        <dbReference type="ARBA" id="ARBA00022737"/>
    </source>
</evidence>
<evidence type="ECO:0000256" key="6">
    <source>
        <dbReference type="ARBA" id="ARBA00022553"/>
    </source>
</evidence>
<dbReference type="InterPro" id="IPR047249">
    <property type="entry name" value="BRCT_p53bp1-like_rpt1"/>
</dbReference>
<dbReference type="Pfam" id="PF09038">
    <property type="entry name" value="53-BP1_Tudor"/>
    <property type="match status" value="1"/>
</dbReference>
<keyword evidence="15" id="KW-0234">DNA repair</keyword>
<keyword evidence="16" id="KW-0539">Nucleus</keyword>
<dbReference type="PROSITE" id="PS50172">
    <property type="entry name" value="BRCT"/>
    <property type="match status" value="1"/>
</dbReference>
<dbReference type="GO" id="GO:0006303">
    <property type="term" value="P:double-strand break repair via nonhomologous end joining"/>
    <property type="evidence" value="ECO:0007669"/>
    <property type="project" value="UniProtKB-ARBA"/>
</dbReference>
<evidence type="ECO:0000256" key="10">
    <source>
        <dbReference type="ARBA" id="ARBA00022843"/>
    </source>
</evidence>
<keyword evidence="5" id="KW-1017">Isopeptide bond</keyword>
<evidence type="ECO:0000256" key="11">
    <source>
        <dbReference type="ARBA" id="ARBA00023015"/>
    </source>
</evidence>
<dbReference type="FunFam" id="3.40.50.10190:FF:000003">
    <property type="entry name" value="Tumor suppressor p53-binding protein 1"/>
    <property type="match status" value="1"/>
</dbReference>
<dbReference type="GO" id="GO:2000042">
    <property type="term" value="P:negative regulation of double-strand break repair via homologous recombination"/>
    <property type="evidence" value="ECO:0007669"/>
    <property type="project" value="UniProtKB-ARBA"/>
</dbReference>
<keyword evidence="13" id="KW-0010">Activator</keyword>
<keyword evidence="6" id="KW-0597">Phosphoprotein</keyword>
<feature type="region of interest" description="Disordered" evidence="19">
    <location>
        <begin position="818"/>
        <end position="897"/>
    </location>
</feature>
<keyword evidence="9" id="KW-0995">Kinetochore</keyword>
<proteinExistence type="predicted"/>
<dbReference type="GO" id="GO:0140005">
    <property type="term" value="F:histone H4K20me2 reader activity"/>
    <property type="evidence" value="ECO:0007669"/>
    <property type="project" value="UniProtKB-ARBA"/>
</dbReference>
<feature type="region of interest" description="Disordered" evidence="19">
    <location>
        <begin position="681"/>
        <end position="732"/>
    </location>
</feature>
<evidence type="ECO:0000256" key="9">
    <source>
        <dbReference type="ARBA" id="ARBA00022838"/>
    </source>
</evidence>
<feature type="compositionally biased region" description="Acidic residues" evidence="19">
    <location>
        <begin position="499"/>
        <end position="508"/>
    </location>
</feature>
<keyword evidence="11" id="KW-0805">Transcription regulation</keyword>
<evidence type="ECO:0000256" key="4">
    <source>
        <dbReference type="ARBA" id="ARBA00022481"/>
    </source>
</evidence>
<evidence type="ECO:0000259" key="20">
    <source>
        <dbReference type="PROSITE" id="PS50172"/>
    </source>
</evidence>
<dbReference type="Proteomes" id="UP000694621">
    <property type="component" value="Unplaced"/>
</dbReference>
<keyword evidence="14" id="KW-0804">Transcription</keyword>
<evidence type="ECO:0000256" key="2">
    <source>
        <dbReference type="ARBA" id="ARBA00004629"/>
    </source>
</evidence>
<evidence type="ECO:0000256" key="14">
    <source>
        <dbReference type="ARBA" id="ARBA00023163"/>
    </source>
</evidence>
<feature type="region of interest" description="Disordered" evidence="19">
    <location>
        <begin position="302"/>
        <end position="658"/>
    </location>
</feature>
<feature type="compositionally biased region" description="Basic and acidic residues" evidence="19">
    <location>
        <begin position="272"/>
        <end position="282"/>
    </location>
</feature>
<feature type="compositionally biased region" description="Polar residues" evidence="19">
    <location>
        <begin position="64"/>
        <end position="76"/>
    </location>
</feature>
<feature type="compositionally biased region" description="Low complexity" evidence="19">
    <location>
        <begin position="1206"/>
        <end position="1215"/>
    </location>
</feature>
<feature type="compositionally biased region" description="Polar residues" evidence="19">
    <location>
        <begin position="385"/>
        <end position="463"/>
    </location>
</feature>
<dbReference type="CDD" id="cd17745">
    <property type="entry name" value="BRCT_p53bp1_rpt1"/>
    <property type="match status" value="1"/>
</dbReference>
<dbReference type="Gene3D" id="2.30.30.30">
    <property type="match status" value="1"/>
</dbReference>
<feature type="compositionally biased region" description="Polar residues" evidence="19">
    <location>
        <begin position="941"/>
        <end position="952"/>
    </location>
</feature>
<feature type="region of interest" description="Disordered" evidence="19">
    <location>
        <begin position="936"/>
        <end position="1055"/>
    </location>
</feature>
<feature type="compositionally biased region" description="Polar residues" evidence="19">
    <location>
        <begin position="583"/>
        <end position="596"/>
    </location>
</feature>
<evidence type="ECO:0000256" key="8">
    <source>
        <dbReference type="ARBA" id="ARBA00022763"/>
    </source>
</evidence>
<sequence>MDPGGSDLESSLPQAENPCLIVEDSQPDSVALEDDPDSSYRALLARRLSNLQPTSHSPVLELISSPSKSRCSQSDSQADKIDVESQADNFQPNLSSAASKHSQVFEVCSGPNSKRYVIRSMPSNARLALSCLERNEISTLSEDSYTAFLYSLVKPLSPFRAEVSSSSASEPLRKEGRELSVQAILHSQVLESEEAEDDEEIISSQDDLFDGERNGEHCSYQHLHTHTHTQSDSTDVFVPTPCLESADCSEALDSSKRKEPQKELPSTSADAETFKKPVESHPSEVAASFQLGIDSENSVFERKTQSFLGDDDSQATQIEEPEESGGLQKGESGPSQCSEKAEKNGVDLSLNKSSNSQQISQESDLKSTQASCRRKEESSEKLLSQSANGQNMNTSNSVTEAQQSQEVQCISNSPQMSQQMGKSVSGKDPTNSGCSQSAGTAGEPATSTAVGAPSQTLSQSVISSHKDVNEGGQGHLSQQRLSQPVSQSHRLDSTKDAEDLNEEEEEKMDEGGIQSTNKTEVASVFGLELSQSQACSPEPMEEEGEPDSQRVSSKGEGSYSITVLEESQRVSQEIKEKAVRLQTLKSASQPESSSPNEKFEPDRKISSSQPGSSRQPTISGPQNTKATHAGLSEGSQGLNVDNAPNKSLSDSSGDIPFHFTLPREGELIGAAVSATPPHIRQLKNTPLHSTPIETSSFREPSEHDITRETPMAASEISVEESREGEEQAAEGADGKLSLRMKVITPVEDSSPGSDRFSLQSKITPHSYISHLSSLKRSLSLLSLSTSFHLSLSLSLCLSYFPAVLSFFSDVLPSVDREQEVPSTSAQDQCRTPVRQKAVSQQTSVDLASTPSPFSKRAVSQQTSFDASGPQESSGRGEPVTPTRSQPGPSHRRHIRTIQEVRTTITRIITDVYYEDGKEVDRKVVEESEEPVVDRCVMDSDISPSRTGSSMTSGDLADVSSLSSKALSHHSSSGTSSTGVVPGRMPDFIMPPVRGAKSGRGVRAGQRGGTHGQPGSSSEEEPFPRVNAQVPGSPPARSSSSSHSDSLNTSPSEHGGGASSFVGLRVMAKWSSNSFYYSGTITRDLGENRFGLLFDDNQECEVQGKDILLCDPIPTETEVTALTEEEYFNTGLVKGHKMQGSELLYCVEKDGHSVWYSRNAVILTMEQGNRLREQFALGPYEPSTPQTMASDISLDNLVEGKRRRRGNGNTAGTPTRSATDSPRTPGKRKQSSTEDEKTPAKRGRRGGGAKAGSRLAACNTSGSGVEMPSDPNDLLVSHGPLPESSDLFMGFVFMLTTSSENDRETNQMTSDGEEEYVQTAPYNKHYTERQLEAGGGMILPAFNEEQCKAAYQSLLIADQHCRTRTYLLCVAGGVPCVSQVWVRDCCQEKKLMNYRNYLLPAGLGPEKRVIEWHSRSSPFKALKVLLISEDRVDVWTALLTMCGATKVHQHKTNGNSSGEFLNFSEFLQD</sequence>
<evidence type="ECO:0000256" key="1">
    <source>
        <dbReference type="ARBA" id="ARBA00004123"/>
    </source>
</evidence>
<evidence type="ECO:0000256" key="19">
    <source>
        <dbReference type="SAM" id="MobiDB-lite"/>
    </source>
</evidence>
<feature type="compositionally biased region" description="Polar residues" evidence="19">
    <location>
        <begin position="682"/>
        <end position="698"/>
    </location>
</feature>
<dbReference type="Gene3D" id="3.40.50.10190">
    <property type="entry name" value="BRCT domain"/>
    <property type="match status" value="2"/>
</dbReference>
<keyword evidence="10" id="KW-0832">Ubl conjugation</keyword>
<dbReference type="SUPFAM" id="SSF52113">
    <property type="entry name" value="BRCT domain"/>
    <property type="match status" value="2"/>
</dbReference>
<dbReference type="GO" id="GO:0003677">
    <property type="term" value="F:DNA binding"/>
    <property type="evidence" value="ECO:0007669"/>
    <property type="project" value="UniProtKB-KW"/>
</dbReference>
<dbReference type="CDD" id="cd20383">
    <property type="entry name" value="Tudor_53BP1"/>
    <property type="match status" value="1"/>
</dbReference>
<keyword evidence="7" id="KW-0677">Repeat</keyword>
<evidence type="ECO:0000256" key="5">
    <source>
        <dbReference type="ARBA" id="ARBA00022499"/>
    </source>
</evidence>
<evidence type="ECO:0000256" key="15">
    <source>
        <dbReference type="ARBA" id="ARBA00023204"/>
    </source>
</evidence>
<accession>A0A8B9JFZ5</accession>
<feature type="compositionally biased region" description="Acidic residues" evidence="19">
    <location>
        <begin position="309"/>
        <end position="323"/>
    </location>
</feature>